<accession>A0A366XWA9</accession>
<dbReference type="RefSeq" id="WP_113805509.1">
    <property type="nucleotide sequence ID" value="NZ_QOCW01000006.1"/>
</dbReference>
<evidence type="ECO:0000313" key="2">
    <source>
        <dbReference type="Proteomes" id="UP000253314"/>
    </source>
</evidence>
<dbReference type="SUPFAM" id="SSF56059">
    <property type="entry name" value="Glutathione synthetase ATP-binding domain-like"/>
    <property type="match status" value="1"/>
</dbReference>
<proteinExistence type="predicted"/>
<organism evidence="1 2">
    <name type="scientific">Bacillus taeanensis</name>
    <dbReference type="NCBI Taxonomy" id="273032"/>
    <lineage>
        <taxon>Bacteria</taxon>
        <taxon>Bacillati</taxon>
        <taxon>Bacillota</taxon>
        <taxon>Bacilli</taxon>
        <taxon>Bacillales</taxon>
        <taxon>Bacillaceae</taxon>
        <taxon>Bacillus</taxon>
    </lineage>
</organism>
<reference evidence="1 2" key="1">
    <citation type="submission" date="2018-07" db="EMBL/GenBank/DDBJ databases">
        <title>Lottiidibacillus patelloidae gen. nov., sp. nov., isolated from the intestinal tract of a marine limpet and the reclassification of B. taeanensis BH030017T, B. algicola KMM 3737T and B. hwajinpoensis SW-72T as genus Lottiidibacillus.</title>
        <authorList>
            <person name="Liu R."/>
            <person name="Huang Z."/>
        </authorList>
    </citation>
    <scope>NUCLEOTIDE SEQUENCE [LARGE SCALE GENOMIC DNA]</scope>
    <source>
        <strain evidence="1 2">BH030017</strain>
    </source>
</reference>
<name>A0A366XWA9_9BACI</name>
<keyword evidence="2" id="KW-1185">Reference proteome</keyword>
<evidence type="ECO:0000313" key="1">
    <source>
        <dbReference type="EMBL" id="RBW70187.1"/>
    </source>
</evidence>
<protein>
    <submittedName>
        <fullName evidence="1">Uncharacterized protein</fullName>
    </submittedName>
</protein>
<dbReference type="AlphaFoldDB" id="A0A366XWA9"/>
<dbReference type="Proteomes" id="UP000253314">
    <property type="component" value="Unassembled WGS sequence"/>
</dbReference>
<dbReference type="EMBL" id="QOCW01000006">
    <property type="protein sequence ID" value="RBW70187.1"/>
    <property type="molecule type" value="Genomic_DNA"/>
</dbReference>
<sequence>MKKTMLFLDGDKRATLSIIRSIGKMNTYHILSAGKSKTDLCRFSKYCEKHYKYDDPEKSIISFIHSLKEIIKISKPDYIFPCSDISLFSIYTSSFYDEIKEKLIAPNKETYLLSFDKDKMQKITASCGVKIIEEASFNECEFPIVVKPRQSRTIIEDRMIYGFRKIVHNKKGLEKALFEVNQYDKKPLLQKMIKGKALVYLQPQKMANYLPHLLMNE</sequence>
<gene>
    <name evidence="1" type="ORF">DS031_08345</name>
</gene>
<comment type="caution">
    <text evidence="1">The sequence shown here is derived from an EMBL/GenBank/DDBJ whole genome shotgun (WGS) entry which is preliminary data.</text>
</comment>
<dbReference type="OrthoDB" id="9803907at2"/>